<evidence type="ECO:0000313" key="3">
    <source>
        <dbReference type="Proteomes" id="UP000011096"/>
    </source>
</evidence>
<name>A0A7J6JIN3_COLFN</name>
<organism evidence="2 3">
    <name type="scientific">Colletotrichum fructicola (strain Nara gc5)</name>
    <name type="common">Anthracnose fungus</name>
    <name type="synonym">Colletotrichum gloeosporioides (strain Nara gc5)</name>
    <dbReference type="NCBI Taxonomy" id="1213859"/>
    <lineage>
        <taxon>Eukaryota</taxon>
        <taxon>Fungi</taxon>
        <taxon>Dikarya</taxon>
        <taxon>Ascomycota</taxon>
        <taxon>Pezizomycotina</taxon>
        <taxon>Sordariomycetes</taxon>
        <taxon>Hypocreomycetidae</taxon>
        <taxon>Glomerellales</taxon>
        <taxon>Glomerellaceae</taxon>
        <taxon>Colletotrichum</taxon>
        <taxon>Colletotrichum gloeosporioides species complex</taxon>
    </lineage>
</organism>
<dbReference type="OrthoDB" id="5229151at2759"/>
<evidence type="ECO:0000259" key="1">
    <source>
        <dbReference type="Pfam" id="PF06985"/>
    </source>
</evidence>
<dbReference type="InParanoid" id="A0A7J6JIN3"/>
<dbReference type="InterPro" id="IPR010730">
    <property type="entry name" value="HET"/>
</dbReference>
<comment type="caution">
    <text evidence="2">The sequence shown here is derived from an EMBL/GenBank/DDBJ whole genome shotgun (WGS) entry which is preliminary data.</text>
</comment>
<feature type="domain" description="Heterokaryon incompatibility" evidence="1">
    <location>
        <begin position="240"/>
        <end position="323"/>
    </location>
</feature>
<dbReference type="RefSeq" id="XP_031878567.2">
    <property type="nucleotide sequence ID" value="XM_032024722.2"/>
</dbReference>
<proteinExistence type="predicted"/>
<sequence length="798" mass="91129">MAGIQDSRQAVLPSKPPCIVCHDLDPNQFPNLQDDYPGFKPEAAKHWFRVWAAIVKRSSKAGCHFCYIIYQAYQRFGLDKIRRVDPDWDQETRVSIYFHKVLMVAFVSETIQGPDGMIDASQPILRGRCDLFVKPDKPSPWPMFKPAYEVAPVLHSNRRQKVVKGWLSSCLSQHERCSKPFCGGKYDTAMAPKRLLDLGKNPRMGVKLVDASSDTKPYAAVVHSCVQQLEPPMAPTRGENLEERKQKIQWWQIPKAIQETLIVADEQGIRYVWVKDFCVVQDDDEDCNWHIYREDIIFRGSFLTIAITGLKDLRHSSFGPRTVISSDVDPKKTPECFPIPVNHRGRDYTIYARDSMYHAHQLLREERHYYGRRTRDEMISIFGNDSSFQGIALSPRVLHLRNSEMVWECQEDQRCECMAETHNHQLDRKMQCTWDKTPGHLELNGLMVDEVFRGVMHLPCERDDRQLTLSAFFRHLSQLSAEAEDPKSRVHWVAGISMSEDNATKLPYDLLWSVGRLHDDSGWPIQHRLSPKTSPDYSPMKSIPYYAPSWSWTSMQFSKGEKLLTAKDICWPSSAGALSPAKDFKCNSVELVSRNTMIRHHVTASTSYSTDMPLPSDEVFKPHLLHLQGNIMPVELDSEYVTETSHEDAKIPSFNMSTKHIGLYRLDSEPFPGAEFRPDCDRLAELYLSRSRAKQHLDLVVLLLGSVKAFFDGRDPPTDDVSGEGQGMDVGLVLSEICNPESGQPVRKRVGVFTVPHTIEGGSWFEILKIKPTAPSVVKFIFMRHMFLKALSQATSSW</sequence>
<dbReference type="PANTHER" id="PTHR33112:SF16">
    <property type="entry name" value="HETEROKARYON INCOMPATIBILITY DOMAIN-CONTAINING PROTEIN"/>
    <property type="match status" value="1"/>
</dbReference>
<protein>
    <recommendedName>
        <fullName evidence="1">Heterokaryon incompatibility domain-containing protein</fullName>
    </recommendedName>
</protein>
<reference evidence="2 3" key="2">
    <citation type="submission" date="2020-04" db="EMBL/GenBank/DDBJ databases">
        <title>Genome sequencing and assembly of multiple isolates from the Colletotrichum gloeosporioides species complex.</title>
        <authorList>
            <person name="Gan P."/>
            <person name="Shirasu K."/>
        </authorList>
    </citation>
    <scope>NUCLEOTIDE SEQUENCE [LARGE SCALE GENOMIC DNA]</scope>
    <source>
        <strain evidence="2 3">Nara gc5</strain>
    </source>
</reference>
<gene>
    <name evidence="2" type="ORF">CGGC5_v004304</name>
</gene>
<dbReference type="Proteomes" id="UP000011096">
    <property type="component" value="Unassembled WGS sequence"/>
</dbReference>
<keyword evidence="3" id="KW-1185">Reference proteome</keyword>
<dbReference type="EMBL" id="ANPB02000002">
    <property type="protein sequence ID" value="KAF4489870.1"/>
    <property type="molecule type" value="Genomic_DNA"/>
</dbReference>
<reference evidence="2 3" key="1">
    <citation type="submission" date="2012-08" db="EMBL/GenBank/DDBJ databases">
        <authorList>
            <person name="Gan P.H.P."/>
            <person name="Ikeda K."/>
            <person name="Irieda H."/>
            <person name="Narusaka M."/>
            <person name="O'Connell R.J."/>
            <person name="Narusaka Y."/>
            <person name="Takano Y."/>
            <person name="Kubo Y."/>
            <person name="Shirasu K."/>
        </authorList>
    </citation>
    <scope>NUCLEOTIDE SEQUENCE [LARGE SCALE GENOMIC DNA]</scope>
    <source>
        <strain evidence="2 3">Nara gc5</strain>
    </source>
</reference>
<accession>A0A7J6JIN3</accession>
<dbReference type="AlphaFoldDB" id="A0A7J6JIN3"/>
<dbReference type="GeneID" id="43608887"/>
<evidence type="ECO:0000313" key="2">
    <source>
        <dbReference type="EMBL" id="KAF4489870.1"/>
    </source>
</evidence>
<dbReference type="PANTHER" id="PTHR33112">
    <property type="entry name" value="DOMAIN PROTEIN, PUTATIVE-RELATED"/>
    <property type="match status" value="1"/>
</dbReference>
<dbReference type="Pfam" id="PF06985">
    <property type="entry name" value="HET"/>
    <property type="match status" value="1"/>
</dbReference>